<evidence type="ECO:0000313" key="1">
    <source>
        <dbReference type="EMBL" id="EGG19263.1"/>
    </source>
</evidence>
<protein>
    <submittedName>
        <fullName evidence="1">Uncharacterized protein</fullName>
    </submittedName>
</protein>
<dbReference type="PANTHER" id="PTHR32134">
    <property type="entry name" value="FNIP REPEAT-CONTAINING PROTEIN"/>
    <property type="match status" value="1"/>
</dbReference>
<proteinExistence type="predicted"/>
<dbReference type="GeneID" id="14871451"/>
<dbReference type="PANTHER" id="PTHR32134:SF92">
    <property type="entry name" value="FNIP REPEAT-CONTAINING PROTEIN"/>
    <property type="match status" value="1"/>
</dbReference>
<evidence type="ECO:0000313" key="2">
    <source>
        <dbReference type="Proteomes" id="UP000007797"/>
    </source>
</evidence>
<dbReference type="EMBL" id="GL883015">
    <property type="protein sequence ID" value="EGG19263.1"/>
    <property type="molecule type" value="Genomic_DNA"/>
</dbReference>
<dbReference type="OrthoDB" id="24235at2759"/>
<dbReference type="AlphaFoldDB" id="F4PYJ7"/>
<dbReference type="InterPro" id="IPR051251">
    <property type="entry name" value="STK_FNIP-Repeat"/>
</dbReference>
<sequence length="621" mass="70713">MQNDEQQREEEGDYINKIPTILLLNIIDHVTDNVDLVCLLLSCKRLFNFTSSAAVNNNLSFKHLKYMKIEESSSSSHSSTDNDNNIDAYYAQKCYHLNSFKRMFNNTFSDTMIIKEEEEEENNKNNNIVNNNNKNNNITKVIVSEKLSLDKLSALSLPQSTVSLDIYRRIDKLLPSTFPRQLNDLTLHYGTKETTKKVVLHEQRVFPDSLKSLTLNTSNIGIEFSDKALPTGLEKLELKSGSKFDPRRLGLDSLTSLTCLKTGVVDDDKGATYCALPNSLEQLEIRIPKIPSPTYFNQLVQLVHLNLSLIIVSESDVLYLDSLVSLEKLELMVIHAVDAPHIRLAPNLTALNLVCSKPATNLTTEFFPPTLTSLEMAFSEIDFRNVSLPQLTFLLIETYSDIPHASFIPPTVKTLKIRVFTSETIAKGLKIDGSFPNSIETLELSSYHVTGINKLPNSVKKLVFYDLVVSKDLKDTTPPINLPNNLEEFTWSHKYGSELPPLLHFIYPPNIKYIDYSQLQQQHTSQQTIPPTVNEFKYLVSKTNWIDETTQVHSIGDEPGLIIPSTLQKLSITINDHEDENDYWIFQLNHLINHSNVQQLNIKQFNFQVDIRRLDAENRNK</sequence>
<keyword evidence="2" id="KW-1185">Reference proteome</keyword>
<organism evidence="1 2">
    <name type="scientific">Cavenderia fasciculata</name>
    <name type="common">Slime mold</name>
    <name type="synonym">Dictyostelium fasciculatum</name>
    <dbReference type="NCBI Taxonomy" id="261658"/>
    <lineage>
        <taxon>Eukaryota</taxon>
        <taxon>Amoebozoa</taxon>
        <taxon>Evosea</taxon>
        <taxon>Eumycetozoa</taxon>
        <taxon>Dictyostelia</taxon>
        <taxon>Acytosteliales</taxon>
        <taxon>Cavenderiaceae</taxon>
        <taxon>Cavenderia</taxon>
    </lineage>
</organism>
<dbReference type="Proteomes" id="UP000007797">
    <property type="component" value="Unassembled WGS sequence"/>
</dbReference>
<dbReference type="RefSeq" id="XP_004357534.1">
    <property type="nucleotide sequence ID" value="XM_004357477.1"/>
</dbReference>
<dbReference type="KEGG" id="dfa:DFA_02049"/>
<reference evidence="2" key="1">
    <citation type="journal article" date="2011" name="Genome Res.">
        <title>Phylogeny-wide analysis of social amoeba genomes highlights ancient origins for complex intercellular communication.</title>
        <authorList>
            <person name="Heidel A.J."/>
            <person name="Lawal H.M."/>
            <person name="Felder M."/>
            <person name="Schilde C."/>
            <person name="Helps N.R."/>
            <person name="Tunggal B."/>
            <person name="Rivero F."/>
            <person name="John U."/>
            <person name="Schleicher M."/>
            <person name="Eichinger L."/>
            <person name="Platzer M."/>
            <person name="Noegel A.A."/>
            <person name="Schaap P."/>
            <person name="Gloeckner G."/>
        </authorList>
    </citation>
    <scope>NUCLEOTIDE SEQUENCE [LARGE SCALE GENOMIC DNA]</scope>
    <source>
        <strain evidence="2">SH3</strain>
    </source>
</reference>
<accession>F4PYJ7</accession>
<dbReference type="SUPFAM" id="SSF52058">
    <property type="entry name" value="L domain-like"/>
    <property type="match status" value="1"/>
</dbReference>
<gene>
    <name evidence="1" type="ORF">DFA_02049</name>
</gene>
<name>F4PYJ7_CACFS</name>